<evidence type="ECO:0000313" key="1">
    <source>
        <dbReference type="EMBL" id="QUI25943.1"/>
    </source>
</evidence>
<dbReference type="KEGG" id="vpy:HZI73_26380"/>
<dbReference type="EMBL" id="CP058650">
    <property type="protein sequence ID" value="QUI25943.1"/>
    <property type="molecule type" value="Genomic_DNA"/>
</dbReference>
<dbReference type="Proteomes" id="UP000683246">
    <property type="component" value="Plasmid pVpro"/>
</dbReference>
<protein>
    <submittedName>
        <fullName evidence="1">Uncharacterized protein</fullName>
    </submittedName>
</protein>
<evidence type="ECO:0000313" key="2">
    <source>
        <dbReference type="Proteomes" id="UP000683246"/>
    </source>
</evidence>
<proteinExistence type="predicted"/>
<accession>A0A8J8MR49</accession>
<organism evidence="1 2">
    <name type="scientific">Vallitalea pronyensis</name>
    <dbReference type="NCBI Taxonomy" id="1348613"/>
    <lineage>
        <taxon>Bacteria</taxon>
        <taxon>Bacillati</taxon>
        <taxon>Bacillota</taxon>
        <taxon>Clostridia</taxon>
        <taxon>Lachnospirales</taxon>
        <taxon>Vallitaleaceae</taxon>
        <taxon>Vallitalea</taxon>
    </lineage>
</organism>
<dbReference type="AlphaFoldDB" id="A0A8J8MR49"/>
<name>A0A8J8MR49_9FIRM</name>
<dbReference type="RefSeq" id="WP_212698976.1">
    <property type="nucleotide sequence ID" value="NZ_CP058650.1"/>
</dbReference>
<sequence>MKKRTCTMEALHCLKKIFFWCHNCRESYGYVKSFDGVKFKFCPNCGAKILKWDDSKIKD</sequence>
<keyword evidence="2" id="KW-1185">Reference proteome</keyword>
<gene>
    <name evidence="1" type="ORF">HZI73_26380</name>
</gene>
<reference evidence="1" key="1">
    <citation type="submission" date="2020-07" db="EMBL/GenBank/DDBJ databases">
        <title>Vallitalea pronyensis genome.</title>
        <authorList>
            <person name="Postec A."/>
        </authorList>
    </citation>
    <scope>NUCLEOTIDE SEQUENCE</scope>
    <source>
        <strain evidence="1">FatNI3</strain>
        <plasmid evidence="1">pVpro</plasmid>
    </source>
</reference>
<keyword evidence="1" id="KW-0614">Plasmid</keyword>
<geneLocation type="plasmid" evidence="1 2">
    <name>pVpro</name>
</geneLocation>